<evidence type="ECO:0000256" key="2">
    <source>
        <dbReference type="SAM" id="MobiDB-lite"/>
    </source>
</evidence>
<sequence>MKLNKKILAINLLASLLMTESAFARIQGVRTPSTGESKPSNGAATRNSSSNTVKKSEATKEEVITSQANSMASCDGDQDKEKYYPLELFQQLTRDGDSINIEQRAGNKIVVRIPPIINVCGNFLPELRQDKDSKNVTVLMRLVKRDESGKDVDQTYAQFEECLSSYKLKGKDGVESPILVDGQLKHDDIPGKLYSENIYSMDYEFDKKADVKKSVTLTFGYPKAYNDPRNGYKPLFGIEDRVKGSVPGESCMLAEKIADDSTFINKGQDVLIEEINAICKSGDAQKIAEARRSLGNADALKDIADKIKAEMDAGYLNAVKADVARIDGELKKIEEKLNKQRDTMDEATAKKEIAKYADLVKELDNKFLNPAIYRVDTLMQKRAGLEDGAPEMKAIDDEIKKLNEEIGQFSKRNPTSFASVYSVMEKYAINDAAKTVEDIRLKSYLYSKVYAGPTDEKRGKPLTFEAANKQQVEKLQRFDKTLNDWTDQYLVGQGNMYPIKKTENERQAAIDRMNSRYAAFEKKEYQDYNSYCAVGMLGSVKNPVKCKEFVSGRDKRMSAELKRREKDLYYIKGRNDKLTKMGTNYNEYQRKVASREEAEADMYEPYGSSYTSYEDNFADRYPGYYGPTTSTAYDASMYNMGGQSAAMMMGQQQQQMYYPQQQSQMMYGQQQGYQYQMPQMNQMGGQQMGAWPSI</sequence>
<gene>
    <name evidence="4" type="ORF">C0V70_18700</name>
</gene>
<dbReference type="EMBL" id="CP025704">
    <property type="protein sequence ID" value="AUO00098.1"/>
    <property type="molecule type" value="Genomic_DNA"/>
</dbReference>
<evidence type="ECO:0000256" key="1">
    <source>
        <dbReference type="SAM" id="Coils"/>
    </source>
</evidence>
<name>A0A2K9NX52_BACTC</name>
<evidence type="ECO:0000313" key="4">
    <source>
        <dbReference type="EMBL" id="AUO00098.1"/>
    </source>
</evidence>
<feature type="compositionally biased region" description="Polar residues" evidence="2">
    <location>
        <begin position="30"/>
        <end position="53"/>
    </location>
</feature>
<keyword evidence="3" id="KW-0732">Signal</keyword>
<dbReference type="KEGG" id="bsto:C0V70_18700"/>
<feature type="compositionally biased region" description="Basic and acidic residues" evidence="2">
    <location>
        <begin position="54"/>
        <end position="63"/>
    </location>
</feature>
<feature type="coiled-coil region" evidence="1">
    <location>
        <begin position="316"/>
        <end position="366"/>
    </location>
</feature>
<dbReference type="Proteomes" id="UP000235584">
    <property type="component" value="Chromosome"/>
</dbReference>
<keyword evidence="5" id="KW-1185">Reference proteome</keyword>
<feature type="region of interest" description="Disordered" evidence="2">
    <location>
        <begin position="30"/>
        <end position="76"/>
    </location>
</feature>
<dbReference type="AlphaFoldDB" id="A0A2K9NX52"/>
<evidence type="ECO:0000256" key="3">
    <source>
        <dbReference type="SAM" id="SignalP"/>
    </source>
</evidence>
<keyword evidence="1" id="KW-0175">Coiled coil</keyword>
<protein>
    <submittedName>
        <fullName evidence="4">Uncharacterized protein</fullName>
    </submittedName>
</protein>
<organism evidence="4 5">
    <name type="scientific">Bacteriovorax stolpii</name>
    <name type="common">Bdellovibrio stolpii</name>
    <dbReference type="NCBI Taxonomy" id="960"/>
    <lineage>
        <taxon>Bacteria</taxon>
        <taxon>Pseudomonadati</taxon>
        <taxon>Bdellovibrionota</taxon>
        <taxon>Bacteriovoracia</taxon>
        <taxon>Bacteriovoracales</taxon>
        <taxon>Bacteriovoracaceae</taxon>
        <taxon>Bacteriovorax</taxon>
    </lineage>
</organism>
<proteinExistence type="predicted"/>
<dbReference type="RefSeq" id="WP_102245385.1">
    <property type="nucleotide sequence ID" value="NZ_CP025704.1"/>
</dbReference>
<feature type="signal peptide" evidence="3">
    <location>
        <begin position="1"/>
        <end position="24"/>
    </location>
</feature>
<feature type="chain" id="PRO_5043870524" evidence="3">
    <location>
        <begin position="25"/>
        <end position="694"/>
    </location>
</feature>
<accession>A0A2K9NX52</accession>
<reference evidence="4 5" key="1">
    <citation type="submission" date="2018-01" db="EMBL/GenBank/DDBJ databases">
        <title>Complete genome sequence of Bacteriovorax stolpii DSM12778.</title>
        <authorList>
            <person name="Tang B."/>
            <person name="Chang J."/>
        </authorList>
    </citation>
    <scope>NUCLEOTIDE SEQUENCE [LARGE SCALE GENOMIC DNA]</scope>
    <source>
        <strain evidence="4 5">DSM 12778</strain>
    </source>
</reference>
<evidence type="ECO:0000313" key="5">
    <source>
        <dbReference type="Proteomes" id="UP000235584"/>
    </source>
</evidence>